<dbReference type="AlphaFoldDB" id="A0ABD0LGC1"/>
<proteinExistence type="predicted"/>
<protein>
    <submittedName>
        <fullName evidence="1">Uncharacterized protein</fullName>
    </submittedName>
</protein>
<evidence type="ECO:0000313" key="1">
    <source>
        <dbReference type="EMBL" id="KAK7498367.1"/>
    </source>
</evidence>
<keyword evidence="2" id="KW-1185">Reference proteome</keyword>
<sequence>MPASSLLSIREAEQWTNKRQKKRFPGSCAGANRYAGHVPVHSLLSRGKYAESDFQFCSCIERPRSEIKIFHVGRELSADVYPMIRGQLIKVDLLGGRFAVR</sequence>
<comment type="caution">
    <text evidence="1">The sequence shown here is derived from an EMBL/GenBank/DDBJ whole genome shotgun (WGS) entry which is preliminary data.</text>
</comment>
<name>A0ABD0LGC1_9CAEN</name>
<reference evidence="1 2" key="1">
    <citation type="journal article" date="2023" name="Sci. Data">
        <title>Genome assembly of the Korean intertidal mud-creeper Batillaria attramentaria.</title>
        <authorList>
            <person name="Patra A.K."/>
            <person name="Ho P.T."/>
            <person name="Jun S."/>
            <person name="Lee S.J."/>
            <person name="Kim Y."/>
            <person name="Won Y.J."/>
        </authorList>
    </citation>
    <scope>NUCLEOTIDE SEQUENCE [LARGE SCALE GENOMIC DNA]</scope>
    <source>
        <strain evidence="1">Wonlab-2016</strain>
    </source>
</reference>
<organism evidence="1 2">
    <name type="scientific">Batillaria attramentaria</name>
    <dbReference type="NCBI Taxonomy" id="370345"/>
    <lineage>
        <taxon>Eukaryota</taxon>
        <taxon>Metazoa</taxon>
        <taxon>Spiralia</taxon>
        <taxon>Lophotrochozoa</taxon>
        <taxon>Mollusca</taxon>
        <taxon>Gastropoda</taxon>
        <taxon>Caenogastropoda</taxon>
        <taxon>Sorbeoconcha</taxon>
        <taxon>Cerithioidea</taxon>
        <taxon>Batillariidae</taxon>
        <taxon>Batillaria</taxon>
    </lineage>
</organism>
<accession>A0ABD0LGC1</accession>
<dbReference type="EMBL" id="JACVVK020000051">
    <property type="protein sequence ID" value="KAK7498367.1"/>
    <property type="molecule type" value="Genomic_DNA"/>
</dbReference>
<dbReference type="Proteomes" id="UP001519460">
    <property type="component" value="Unassembled WGS sequence"/>
</dbReference>
<gene>
    <name evidence="1" type="ORF">BaRGS_00010321</name>
</gene>
<evidence type="ECO:0000313" key="2">
    <source>
        <dbReference type="Proteomes" id="UP001519460"/>
    </source>
</evidence>